<accession>A0A219YCS0</accession>
<reference evidence="2 3" key="1">
    <citation type="journal article" date="2017" name="Sci. Rep.">
        <title>Characterization and diversity of phages infecting Aeromonas salmonicida subsp. salmonicida.</title>
        <authorList>
            <person name="Vincent A.T."/>
            <person name="Paquet V.E."/>
            <person name="Bernatchez A."/>
            <person name="Tremblay D.M."/>
            <person name="Moineau S."/>
            <person name="Charette S.J."/>
        </authorList>
    </citation>
    <scope>NUCLEOTIDE SEQUENCE [LARGE SCALE GENOMIC DNA]</scope>
</reference>
<protein>
    <submittedName>
        <fullName evidence="2">Uncharacterized protein</fullName>
    </submittedName>
</protein>
<name>A0A219YCS0_9CAUD</name>
<dbReference type="Proteomes" id="UP000225215">
    <property type="component" value="Segment"/>
</dbReference>
<organism evidence="2 3">
    <name type="scientific">Aeromonas phage 65.2</name>
    <dbReference type="NCBI Taxonomy" id="1932896"/>
    <lineage>
        <taxon>Viruses</taxon>
        <taxon>Duplodnaviria</taxon>
        <taxon>Heunggongvirae</taxon>
        <taxon>Uroviricota</taxon>
        <taxon>Caudoviricetes</taxon>
        <taxon>Pantevenvirales</taxon>
        <taxon>Straboviridae</taxon>
        <taxon>Emmerichvirinae</taxon>
        <taxon>Ishigurovirus</taxon>
        <taxon>Ishigurovirus osborne</taxon>
    </lineage>
</organism>
<evidence type="ECO:0000313" key="3">
    <source>
        <dbReference type="Proteomes" id="UP000225215"/>
    </source>
</evidence>
<sequence length="222" mass="26167">MKHEFVEYIEQYLSNKIDYAGNKKYRQPIPKSNQSVFITNKIMDPAFLNRVMRMKGPHTSMGNLKENINYSVESKNEFVYITIHNNKDFRVGMVTHLEQLFRKVEDVHSGVVVEYIRYDTDFPKDRRNRPYTYVGSRKKSAELKIRISLDVLENSETCIPKPETFDVADYVDFDKIAKLVKEEKSRLWDVVSEKSAAVDQARRDLENAKQAHDIFRNKFNLM</sequence>
<evidence type="ECO:0000256" key="1">
    <source>
        <dbReference type="SAM" id="Coils"/>
    </source>
</evidence>
<dbReference type="EMBL" id="KY290955">
    <property type="protein sequence ID" value="APU01740.1"/>
    <property type="molecule type" value="Genomic_DNA"/>
</dbReference>
<feature type="coiled-coil region" evidence="1">
    <location>
        <begin position="191"/>
        <end position="218"/>
    </location>
</feature>
<proteinExistence type="predicted"/>
<evidence type="ECO:0000313" key="2">
    <source>
        <dbReference type="EMBL" id="APU01740.1"/>
    </source>
</evidence>
<keyword evidence="1" id="KW-0175">Coiled coil</keyword>